<feature type="compositionally biased region" description="Basic and acidic residues" evidence="3">
    <location>
        <begin position="43"/>
        <end position="53"/>
    </location>
</feature>
<dbReference type="SUPFAM" id="SSF54928">
    <property type="entry name" value="RNA-binding domain, RBD"/>
    <property type="match status" value="1"/>
</dbReference>
<dbReference type="InterPro" id="IPR000504">
    <property type="entry name" value="RRM_dom"/>
</dbReference>
<feature type="compositionally biased region" description="Polar residues" evidence="3">
    <location>
        <begin position="55"/>
        <end position="66"/>
    </location>
</feature>
<evidence type="ECO:0000313" key="5">
    <source>
        <dbReference type="EMBL" id="CCC48543.1"/>
    </source>
</evidence>
<reference evidence="5" key="1">
    <citation type="journal article" date="2012" name="Proc. Natl. Acad. Sci. U.S.A.">
        <title>Antigenic diversity is generated by distinct evolutionary mechanisms in African trypanosome species.</title>
        <authorList>
            <person name="Jackson A.P."/>
            <person name="Berry A."/>
            <person name="Aslett M."/>
            <person name="Allison H.C."/>
            <person name="Burton P."/>
            <person name="Vavrova-Anderson J."/>
            <person name="Brown R."/>
            <person name="Browne H."/>
            <person name="Corton N."/>
            <person name="Hauser H."/>
            <person name="Gamble J."/>
            <person name="Gilderthorp R."/>
            <person name="Marcello L."/>
            <person name="McQuillan J."/>
            <person name="Otto T.D."/>
            <person name="Quail M.A."/>
            <person name="Sanders M.J."/>
            <person name="van Tonder A."/>
            <person name="Ginger M.L."/>
            <person name="Field M.C."/>
            <person name="Barry J.D."/>
            <person name="Hertz-Fowler C."/>
            <person name="Berriman M."/>
        </authorList>
    </citation>
    <scope>NUCLEOTIDE SEQUENCE</scope>
    <source>
        <strain evidence="5">Y486</strain>
    </source>
</reference>
<evidence type="ECO:0000256" key="3">
    <source>
        <dbReference type="SAM" id="MobiDB-lite"/>
    </source>
</evidence>
<organism evidence="5">
    <name type="scientific">Trypanosoma vivax (strain Y486)</name>
    <dbReference type="NCBI Taxonomy" id="1055687"/>
    <lineage>
        <taxon>Eukaryota</taxon>
        <taxon>Discoba</taxon>
        <taxon>Euglenozoa</taxon>
        <taxon>Kinetoplastea</taxon>
        <taxon>Metakinetoplastina</taxon>
        <taxon>Trypanosomatida</taxon>
        <taxon>Trypanosomatidae</taxon>
        <taxon>Trypanosoma</taxon>
        <taxon>Duttonella</taxon>
    </lineage>
</organism>
<dbReference type="GO" id="GO:0008143">
    <property type="term" value="F:poly(A) binding"/>
    <property type="evidence" value="ECO:0007669"/>
    <property type="project" value="TreeGrafter"/>
</dbReference>
<accession>G0TX53</accession>
<gene>
    <name evidence="5" type="ORF">TVY486_0603340</name>
</gene>
<evidence type="ECO:0000256" key="2">
    <source>
        <dbReference type="PROSITE-ProRule" id="PRU00176"/>
    </source>
</evidence>
<dbReference type="PANTHER" id="PTHR23236:SF92">
    <property type="entry name" value="POLYADENYLATE-BINDING PROTEIN 1"/>
    <property type="match status" value="1"/>
</dbReference>
<dbReference type="EMBL" id="HE573022">
    <property type="protein sequence ID" value="CCC48543.1"/>
    <property type="molecule type" value="Genomic_DNA"/>
</dbReference>
<name>G0TX53_TRYVY</name>
<evidence type="ECO:0000259" key="4">
    <source>
        <dbReference type="PROSITE" id="PS50102"/>
    </source>
</evidence>
<dbReference type="Pfam" id="PF00076">
    <property type="entry name" value="RRM_1"/>
    <property type="match status" value="1"/>
</dbReference>
<dbReference type="PANTHER" id="PTHR23236">
    <property type="entry name" value="EUKARYOTIC TRANSLATION INITIATION FACTOR 4B/4H"/>
    <property type="match status" value="1"/>
</dbReference>
<dbReference type="InterPro" id="IPR012677">
    <property type="entry name" value="Nucleotide-bd_a/b_plait_sf"/>
</dbReference>
<dbReference type="InterPro" id="IPR035979">
    <property type="entry name" value="RBD_domain_sf"/>
</dbReference>
<dbReference type="Gene3D" id="3.30.70.330">
    <property type="match status" value="1"/>
</dbReference>
<dbReference type="VEuPathDB" id="TriTrypDB:TvY486_0603340"/>
<feature type="region of interest" description="Disordered" evidence="3">
    <location>
        <begin position="43"/>
        <end position="68"/>
    </location>
</feature>
<keyword evidence="1 2" id="KW-0694">RNA-binding</keyword>
<dbReference type="SMART" id="SM00360">
    <property type="entry name" value="RRM"/>
    <property type="match status" value="1"/>
</dbReference>
<protein>
    <submittedName>
        <fullName evidence="5">Putative RNA-binding protein</fullName>
    </submittedName>
</protein>
<proteinExistence type="predicted"/>
<dbReference type="AlphaFoldDB" id="G0TX53"/>
<feature type="domain" description="RRM" evidence="4">
    <location>
        <begin position="64"/>
        <end position="141"/>
    </location>
</feature>
<sequence length="213" mass="22669">MSSKPSEGDGVFFNTEIDPEAELQEMQRQVNDLQEDLRLKTLQETAAHDEGQRKGTGSSTIKNTSIFVGGLDPRTTESDLRVFFSGCGAIKRLTMLRDKFTGQLKGTSYIEFETVEQANIALVKNGQSLHGRPLVVAVKRDNVPAFQRGRGGAGGFVRGGFRGGGPGAMQQQMAMAATMMAASMMGAGGAMGFSPFGGSPRGRGRGRGRGAPY</sequence>
<dbReference type="PROSITE" id="PS50102">
    <property type="entry name" value="RRM"/>
    <property type="match status" value="1"/>
</dbReference>
<evidence type="ECO:0000256" key="1">
    <source>
        <dbReference type="ARBA" id="ARBA00022884"/>
    </source>
</evidence>